<dbReference type="Pfam" id="PF00337">
    <property type="entry name" value="Gal-bind_lectin"/>
    <property type="match status" value="1"/>
</dbReference>
<evidence type="ECO:0000259" key="4">
    <source>
        <dbReference type="PROSITE" id="PS51304"/>
    </source>
</evidence>
<evidence type="ECO:0000256" key="3">
    <source>
        <dbReference type="SAM" id="SignalP"/>
    </source>
</evidence>
<gene>
    <name evidence="5" type="ORF">V1264_004762</name>
</gene>
<feature type="domain" description="Galectin" evidence="4">
    <location>
        <begin position="168"/>
        <end position="303"/>
    </location>
</feature>
<protein>
    <recommendedName>
        <fullName evidence="2">Galectin</fullName>
    </recommendedName>
</protein>
<sequence length="306" mass="34367">MERPWKHVLLCALILSSTASSNARFAYWSLLPNPTVTSYLSVAPASNSIACVRECMKHSQCDSCAYYRESGTCYLQVETSTTSDGTGNSVEVFKATSPCHVPKMYIAPNTNHVDWKNNGWEMEGNLNCGNDYMYIGDSPTYHCSALGEWTEKQWQCRQKVWRNPEINHRFSVPKTPGPGWAVCMIGTPTHSTRFNLNLAKDKNNVVLHVDVRLHHRSATATIVMASMVDNDWGIEMNKHYTPTPFPVAVNRSFHMAVKTLNLSDVQLFVDGVFIGNFTPLFSLDQVTEVSVSADVDARMLDLWCDQ</sequence>
<evidence type="ECO:0000313" key="5">
    <source>
        <dbReference type="EMBL" id="KAK7097841.1"/>
    </source>
</evidence>
<accession>A0AAN9B249</accession>
<dbReference type="PROSITE" id="PS51304">
    <property type="entry name" value="GALECTIN"/>
    <property type="match status" value="1"/>
</dbReference>
<organism evidence="5 6">
    <name type="scientific">Littorina saxatilis</name>
    <dbReference type="NCBI Taxonomy" id="31220"/>
    <lineage>
        <taxon>Eukaryota</taxon>
        <taxon>Metazoa</taxon>
        <taxon>Spiralia</taxon>
        <taxon>Lophotrochozoa</taxon>
        <taxon>Mollusca</taxon>
        <taxon>Gastropoda</taxon>
        <taxon>Caenogastropoda</taxon>
        <taxon>Littorinimorpha</taxon>
        <taxon>Littorinoidea</taxon>
        <taxon>Littorinidae</taxon>
        <taxon>Littorina</taxon>
    </lineage>
</organism>
<name>A0AAN9B249_9CAEN</name>
<dbReference type="EMBL" id="JBAMIC010000013">
    <property type="protein sequence ID" value="KAK7097841.1"/>
    <property type="molecule type" value="Genomic_DNA"/>
</dbReference>
<evidence type="ECO:0000256" key="1">
    <source>
        <dbReference type="ARBA" id="ARBA00022734"/>
    </source>
</evidence>
<dbReference type="InterPro" id="IPR013320">
    <property type="entry name" value="ConA-like_dom_sf"/>
</dbReference>
<reference evidence="5 6" key="1">
    <citation type="submission" date="2024-02" db="EMBL/GenBank/DDBJ databases">
        <title>Chromosome-scale genome assembly of the rough periwinkle Littorina saxatilis.</title>
        <authorList>
            <person name="De Jode A."/>
            <person name="Faria R."/>
            <person name="Formenti G."/>
            <person name="Sims Y."/>
            <person name="Smith T.P."/>
            <person name="Tracey A."/>
            <person name="Wood J.M.D."/>
            <person name="Zagrodzka Z.B."/>
            <person name="Johannesson K."/>
            <person name="Butlin R.K."/>
            <person name="Leder E.H."/>
        </authorList>
    </citation>
    <scope>NUCLEOTIDE SEQUENCE [LARGE SCALE GENOMIC DNA]</scope>
    <source>
        <strain evidence="5">Snail1</strain>
        <tissue evidence="5">Muscle</tissue>
    </source>
</reference>
<feature type="chain" id="PRO_5042810426" description="Galectin" evidence="3">
    <location>
        <begin position="24"/>
        <end position="306"/>
    </location>
</feature>
<dbReference type="SUPFAM" id="SSF49899">
    <property type="entry name" value="Concanavalin A-like lectins/glucanases"/>
    <property type="match status" value="1"/>
</dbReference>
<keyword evidence="6" id="KW-1185">Reference proteome</keyword>
<evidence type="ECO:0000256" key="2">
    <source>
        <dbReference type="RuleBase" id="RU102079"/>
    </source>
</evidence>
<dbReference type="Pfam" id="PF00024">
    <property type="entry name" value="PAN_1"/>
    <property type="match status" value="1"/>
</dbReference>
<keyword evidence="1 2" id="KW-0430">Lectin</keyword>
<dbReference type="InterPro" id="IPR001079">
    <property type="entry name" value="Galectin_CRD"/>
</dbReference>
<feature type="signal peptide" evidence="3">
    <location>
        <begin position="1"/>
        <end position="23"/>
    </location>
</feature>
<dbReference type="Gene3D" id="2.60.120.200">
    <property type="match status" value="1"/>
</dbReference>
<dbReference type="Proteomes" id="UP001374579">
    <property type="component" value="Unassembled WGS sequence"/>
</dbReference>
<keyword evidence="3" id="KW-0732">Signal</keyword>
<proteinExistence type="predicted"/>
<evidence type="ECO:0000313" key="6">
    <source>
        <dbReference type="Proteomes" id="UP001374579"/>
    </source>
</evidence>
<dbReference type="GO" id="GO:0030246">
    <property type="term" value="F:carbohydrate binding"/>
    <property type="evidence" value="ECO:0007669"/>
    <property type="project" value="UniProtKB-UniRule"/>
</dbReference>
<dbReference type="SMART" id="SM00908">
    <property type="entry name" value="Gal-bind_lectin"/>
    <property type="match status" value="1"/>
</dbReference>
<dbReference type="SMART" id="SM00276">
    <property type="entry name" value="GLECT"/>
    <property type="match status" value="1"/>
</dbReference>
<comment type="caution">
    <text evidence="5">The sequence shown here is derived from an EMBL/GenBank/DDBJ whole genome shotgun (WGS) entry which is preliminary data.</text>
</comment>
<dbReference type="CDD" id="cd00070">
    <property type="entry name" value="GLECT"/>
    <property type="match status" value="1"/>
</dbReference>
<dbReference type="InterPro" id="IPR003609">
    <property type="entry name" value="Pan_app"/>
</dbReference>
<dbReference type="AlphaFoldDB" id="A0AAN9B249"/>